<dbReference type="InterPro" id="IPR032330">
    <property type="entry name" value="EF-G-binding_C"/>
</dbReference>
<dbReference type="Proteomes" id="UP001596142">
    <property type="component" value="Unassembled WGS sequence"/>
</dbReference>
<comment type="caution">
    <text evidence="3">The sequence shown here is derived from an EMBL/GenBank/DDBJ whole genome shotgun (WGS) entry which is preliminary data.</text>
</comment>
<dbReference type="RefSeq" id="WP_385938036.1">
    <property type="nucleotide sequence ID" value="NZ_JBHSOZ010000002.1"/>
</dbReference>
<evidence type="ECO:0000259" key="2">
    <source>
        <dbReference type="Pfam" id="PF16571"/>
    </source>
</evidence>
<feature type="domain" description="Elongation factor G-binding protein C-terminal treble-clef zinc-finger" evidence="2">
    <location>
        <begin position="100"/>
        <end position="207"/>
    </location>
</feature>
<protein>
    <submittedName>
        <fullName evidence="3">FusB/FusC family EF-G-binding protein</fullName>
    </submittedName>
</protein>
<dbReference type="Gene3D" id="1.20.1280.250">
    <property type="match status" value="1"/>
</dbReference>
<dbReference type="Pfam" id="PF07299">
    <property type="entry name" value="EF-G-binding_N"/>
    <property type="match status" value="1"/>
</dbReference>
<name>A0ABW0YIU2_9BACI</name>
<evidence type="ECO:0000313" key="4">
    <source>
        <dbReference type="Proteomes" id="UP001596142"/>
    </source>
</evidence>
<sequence>MEPFIYNHQYNFIKQQAFQLQKNYLQVKDESVISAVKANAEEKILAQFEGLTNQQRQMLGLIIDLKQEQDFHNYLHSLSSYILSFPSVSEDTLRKLFKKNKKLNLPDLEEIDFSKLTYLGWNDISLQKKFIVYEQNGEWIGIEGKYTPVQHKNICFFCQKQTKVSFVSAVTNATSTSDPNYYKSLGHYICSDSQECNENITHLAALENFMEKVKEPTV</sequence>
<reference evidence="4" key="1">
    <citation type="journal article" date="2019" name="Int. J. Syst. Evol. Microbiol.">
        <title>The Global Catalogue of Microorganisms (GCM) 10K type strain sequencing project: providing services to taxonomists for standard genome sequencing and annotation.</title>
        <authorList>
            <consortium name="The Broad Institute Genomics Platform"/>
            <consortium name="The Broad Institute Genome Sequencing Center for Infectious Disease"/>
            <person name="Wu L."/>
            <person name="Ma J."/>
        </authorList>
    </citation>
    <scope>NUCLEOTIDE SEQUENCE [LARGE SCALE GENOMIC DNA]</scope>
    <source>
        <strain evidence="4">CECT 7184</strain>
    </source>
</reference>
<dbReference type="EMBL" id="JBHSOZ010000002">
    <property type="protein sequence ID" value="MFC5711591.1"/>
    <property type="molecule type" value="Genomic_DNA"/>
</dbReference>
<dbReference type="InterPro" id="IPR010841">
    <property type="entry name" value="EF-G-binding_N"/>
</dbReference>
<feature type="domain" description="Elongation factor G-binding protein N-terminal" evidence="1">
    <location>
        <begin position="4"/>
        <end position="86"/>
    </location>
</feature>
<organism evidence="3 4">
    <name type="scientific">Thalassorhabdus alkalitolerans</name>
    <dbReference type="NCBI Taxonomy" id="2282697"/>
    <lineage>
        <taxon>Bacteria</taxon>
        <taxon>Bacillati</taxon>
        <taxon>Bacillota</taxon>
        <taxon>Bacilli</taxon>
        <taxon>Bacillales</taxon>
        <taxon>Bacillaceae</taxon>
        <taxon>Thalassorhabdus</taxon>
    </lineage>
</organism>
<dbReference type="CDD" id="cd16342">
    <property type="entry name" value="FusC_FusB"/>
    <property type="match status" value="1"/>
</dbReference>
<evidence type="ECO:0000259" key="1">
    <source>
        <dbReference type="Pfam" id="PF07299"/>
    </source>
</evidence>
<gene>
    <name evidence="3" type="ORF">ACFPU1_02210</name>
</gene>
<dbReference type="InterPro" id="IPR038344">
    <property type="entry name" value="EF-G_N_sf"/>
</dbReference>
<proteinExistence type="predicted"/>
<keyword evidence="4" id="KW-1185">Reference proteome</keyword>
<accession>A0ABW0YIU2</accession>
<dbReference type="Pfam" id="PF16571">
    <property type="entry name" value="FBP_C"/>
    <property type="match status" value="1"/>
</dbReference>
<evidence type="ECO:0000313" key="3">
    <source>
        <dbReference type="EMBL" id="MFC5711591.1"/>
    </source>
</evidence>